<proteinExistence type="predicted"/>
<feature type="region of interest" description="Disordered" evidence="1">
    <location>
        <begin position="12"/>
        <end position="54"/>
    </location>
</feature>
<organism evidence="2 3">
    <name type="scientific">Ruegeria intermedia</name>
    <dbReference type="NCBI Taxonomy" id="996115"/>
    <lineage>
        <taxon>Bacteria</taxon>
        <taxon>Pseudomonadati</taxon>
        <taxon>Pseudomonadota</taxon>
        <taxon>Alphaproteobacteria</taxon>
        <taxon>Rhodobacterales</taxon>
        <taxon>Roseobacteraceae</taxon>
        <taxon>Ruegeria</taxon>
    </lineage>
</organism>
<keyword evidence="3" id="KW-1185">Reference proteome</keyword>
<dbReference type="Proteomes" id="UP000325134">
    <property type="component" value="Unassembled WGS sequence"/>
</dbReference>
<name>A0A1M4TDT5_9RHOB</name>
<protein>
    <submittedName>
        <fullName evidence="2">Uncharacterized protein</fullName>
    </submittedName>
</protein>
<gene>
    <name evidence="2" type="ORF">SAMN05444279_102126</name>
</gene>
<accession>A0A1M4TDT5</accession>
<reference evidence="2 3" key="1">
    <citation type="submission" date="2016-11" db="EMBL/GenBank/DDBJ databases">
        <authorList>
            <person name="Varghese N."/>
            <person name="Submissions S."/>
        </authorList>
    </citation>
    <scope>NUCLEOTIDE SEQUENCE [LARGE SCALE GENOMIC DNA]</scope>
    <source>
        <strain evidence="2 3">DSM 29341</strain>
    </source>
</reference>
<sequence length="167" mass="18283">MIASLTLSACSGWRDSRVNPSNWFGRSAPAAPVETPADDANALVPDQGSGRGFFARPEAEDTSVLITTIDELRIDRSPSGAIVLASGTAFRQGAYDAQLRPVESEENRKNGVLELEFRVNYPPFATPQGPERTRELTDAIDISQDDLDGIRLIRVKGQQNALESRRR</sequence>
<dbReference type="RefSeq" id="WP_223162409.1">
    <property type="nucleotide sequence ID" value="NZ_FQVK01000002.1"/>
</dbReference>
<dbReference type="AlphaFoldDB" id="A0A1M4TDT5"/>
<evidence type="ECO:0000313" key="2">
    <source>
        <dbReference type="EMBL" id="SHE42535.1"/>
    </source>
</evidence>
<evidence type="ECO:0000313" key="3">
    <source>
        <dbReference type="Proteomes" id="UP000325134"/>
    </source>
</evidence>
<dbReference type="EMBL" id="FQVK01000002">
    <property type="protein sequence ID" value="SHE42535.1"/>
    <property type="molecule type" value="Genomic_DNA"/>
</dbReference>
<evidence type="ECO:0000256" key="1">
    <source>
        <dbReference type="SAM" id="MobiDB-lite"/>
    </source>
</evidence>